<proteinExistence type="predicted"/>
<comment type="caution">
    <text evidence="8">The sequence shown here is derived from an EMBL/GenBank/DDBJ whole genome shotgun (WGS) entry which is preliminary data.</text>
</comment>
<dbReference type="InterPro" id="IPR017039">
    <property type="entry name" value="Virul_fac_BrkB"/>
</dbReference>
<reference evidence="9" key="1">
    <citation type="submission" date="2018-04" db="EMBL/GenBank/DDBJ databases">
        <authorList>
            <person name="Liu S."/>
            <person name="Wang Z."/>
            <person name="Li J."/>
        </authorList>
    </citation>
    <scope>NUCLEOTIDE SEQUENCE [LARGE SCALE GENOMIC DNA]</scope>
    <source>
        <strain evidence="9">S1194</strain>
    </source>
</reference>
<accession>A0A2U1T1U9</accession>
<feature type="transmembrane region" description="Helical" evidence="7">
    <location>
        <begin position="249"/>
        <end position="272"/>
    </location>
</feature>
<evidence type="ECO:0000256" key="7">
    <source>
        <dbReference type="SAM" id="Phobius"/>
    </source>
</evidence>
<gene>
    <name evidence="8" type="ORF">DF220_08395</name>
</gene>
<feature type="compositionally biased region" description="Low complexity" evidence="6">
    <location>
        <begin position="7"/>
        <end position="18"/>
    </location>
</feature>
<evidence type="ECO:0000256" key="5">
    <source>
        <dbReference type="ARBA" id="ARBA00023136"/>
    </source>
</evidence>
<evidence type="ECO:0000313" key="8">
    <source>
        <dbReference type="EMBL" id="PWB97846.1"/>
    </source>
</evidence>
<sequence length="372" mass="39986">MAKTPQSAASNNTPAASPTRRKKDAPPPDDSRKPDGPTDVARPAWGYVFKRTLREFSQDHCTNLAAGLTYYALLSLFPALLALVSTLGLFGQGEQTVEALLASLATVADESVVDTLRGPLTQLAEAPAAGFAFVVGLVGALWSASGYVTAFSVAMNNVYEVEEGRPIWKLRPVMVIVTVVLLVIAIIIVVLLLLSGPVADAIGEALGLSAAVVTVWNIVKWPVVVAFAVLLVAVLYHSTPNVKQPKVRWISPGALVGLIVLALASLGFFFYVSNFANYNATYGSIGGVIVLLLWLWIVNLALLFGAEFDAELERGRELQGGIEAEEAIQLPPRDTRQIEKNEKKDQALIEQGRELRERTALDGSAEGSREPR</sequence>
<evidence type="ECO:0000256" key="3">
    <source>
        <dbReference type="ARBA" id="ARBA00022692"/>
    </source>
</evidence>
<dbReference type="GO" id="GO:0005886">
    <property type="term" value="C:plasma membrane"/>
    <property type="evidence" value="ECO:0007669"/>
    <property type="project" value="UniProtKB-SubCell"/>
</dbReference>
<evidence type="ECO:0000256" key="1">
    <source>
        <dbReference type="ARBA" id="ARBA00004651"/>
    </source>
</evidence>
<feature type="region of interest" description="Disordered" evidence="6">
    <location>
        <begin position="1"/>
        <end position="39"/>
    </location>
</feature>
<feature type="transmembrane region" description="Helical" evidence="7">
    <location>
        <begin position="284"/>
        <end position="306"/>
    </location>
</feature>
<dbReference type="PANTHER" id="PTHR30213:SF0">
    <property type="entry name" value="UPF0761 MEMBRANE PROTEIN YIHY"/>
    <property type="match status" value="1"/>
</dbReference>
<feature type="compositionally biased region" description="Basic and acidic residues" evidence="6">
    <location>
        <begin position="24"/>
        <end position="36"/>
    </location>
</feature>
<evidence type="ECO:0000256" key="6">
    <source>
        <dbReference type="SAM" id="MobiDB-lite"/>
    </source>
</evidence>
<dbReference type="AlphaFoldDB" id="A0A2U1T1U9"/>
<feature type="transmembrane region" description="Helical" evidence="7">
    <location>
        <begin position="173"/>
        <end position="198"/>
    </location>
</feature>
<keyword evidence="2" id="KW-1003">Cell membrane</keyword>
<dbReference type="EMBL" id="QEEX01000001">
    <property type="protein sequence ID" value="PWB97846.1"/>
    <property type="molecule type" value="Genomic_DNA"/>
</dbReference>
<comment type="subcellular location">
    <subcellularLocation>
        <location evidence="1">Cell membrane</location>
        <topology evidence="1">Multi-pass membrane protein</topology>
    </subcellularLocation>
</comment>
<evidence type="ECO:0000256" key="4">
    <source>
        <dbReference type="ARBA" id="ARBA00022989"/>
    </source>
</evidence>
<dbReference type="Proteomes" id="UP000244978">
    <property type="component" value="Unassembled WGS sequence"/>
</dbReference>
<keyword evidence="3 7" id="KW-0812">Transmembrane</keyword>
<keyword evidence="4 7" id="KW-1133">Transmembrane helix</keyword>
<evidence type="ECO:0000313" key="9">
    <source>
        <dbReference type="Proteomes" id="UP000244978"/>
    </source>
</evidence>
<feature type="transmembrane region" description="Helical" evidence="7">
    <location>
        <begin position="68"/>
        <end position="90"/>
    </location>
</feature>
<feature type="transmembrane region" description="Helical" evidence="7">
    <location>
        <begin position="128"/>
        <end position="153"/>
    </location>
</feature>
<dbReference type="RefSeq" id="WP_108997727.1">
    <property type="nucleotide sequence ID" value="NZ_QEEX01000001.1"/>
</dbReference>
<dbReference type="NCBIfam" id="TIGR00765">
    <property type="entry name" value="yihY_not_rbn"/>
    <property type="match status" value="1"/>
</dbReference>
<feature type="transmembrane region" description="Helical" evidence="7">
    <location>
        <begin position="218"/>
        <end position="237"/>
    </location>
</feature>
<keyword evidence="5 7" id="KW-0472">Membrane</keyword>
<name>A0A2U1T1U9_9MICO</name>
<keyword evidence="9" id="KW-1185">Reference proteome</keyword>
<dbReference type="Pfam" id="PF03631">
    <property type="entry name" value="Virul_fac_BrkB"/>
    <property type="match status" value="1"/>
</dbReference>
<evidence type="ECO:0000256" key="2">
    <source>
        <dbReference type="ARBA" id="ARBA00022475"/>
    </source>
</evidence>
<dbReference type="PANTHER" id="PTHR30213">
    <property type="entry name" value="INNER MEMBRANE PROTEIN YHJD"/>
    <property type="match status" value="1"/>
</dbReference>
<organism evidence="8 9">
    <name type="scientific">Homoserinimonas hongtaonis</name>
    <dbReference type="NCBI Taxonomy" id="2079791"/>
    <lineage>
        <taxon>Bacteria</taxon>
        <taxon>Bacillati</taxon>
        <taxon>Actinomycetota</taxon>
        <taxon>Actinomycetes</taxon>
        <taxon>Micrococcales</taxon>
        <taxon>Microbacteriaceae</taxon>
        <taxon>Homoserinimonas</taxon>
    </lineage>
</organism>
<protein>
    <submittedName>
        <fullName evidence="8">Ribonuclease BN</fullName>
    </submittedName>
</protein>